<evidence type="ECO:0000256" key="1">
    <source>
        <dbReference type="ARBA" id="ARBA00004156"/>
    </source>
</evidence>
<evidence type="ECO:0000259" key="12">
    <source>
        <dbReference type="PROSITE" id="PS50180"/>
    </source>
</evidence>
<comment type="subcellular location">
    <subcellularLocation>
        <location evidence="1">Cytoplasmic vesicle membrane</location>
    </subcellularLocation>
    <subcellularLocation>
        <location evidence="2">Golgi apparatus</location>
    </subcellularLocation>
</comment>
<dbReference type="SUPFAM" id="SSF49348">
    <property type="entry name" value="Clathrin adaptor appendage domain"/>
    <property type="match status" value="1"/>
</dbReference>
<evidence type="ECO:0000256" key="8">
    <source>
        <dbReference type="ARBA" id="ARBA00023329"/>
    </source>
</evidence>
<dbReference type="SMART" id="SM00809">
    <property type="entry name" value="Alpha_adaptinC2"/>
    <property type="match status" value="1"/>
</dbReference>
<dbReference type="VEuPathDB" id="FungiDB:YALI1_B27777g"/>
<feature type="region of interest" description="Disordered" evidence="11">
    <location>
        <begin position="630"/>
        <end position="664"/>
    </location>
</feature>
<organism evidence="13 15">
    <name type="scientific">Yarrowia lipolytica</name>
    <name type="common">Candida lipolytica</name>
    <dbReference type="NCBI Taxonomy" id="4952"/>
    <lineage>
        <taxon>Eukaryota</taxon>
        <taxon>Fungi</taxon>
        <taxon>Dikarya</taxon>
        <taxon>Ascomycota</taxon>
        <taxon>Saccharomycotina</taxon>
        <taxon>Dipodascomycetes</taxon>
        <taxon>Dipodascales</taxon>
        <taxon>Dipodascales incertae sedis</taxon>
        <taxon>Yarrowia</taxon>
    </lineage>
</organism>
<keyword evidence="5 10" id="KW-0653">Protein transport</keyword>
<dbReference type="Pfam" id="PF01602">
    <property type="entry name" value="Adaptin_N"/>
    <property type="match status" value="1"/>
</dbReference>
<protein>
    <recommendedName>
        <fullName evidence="10">AP-1 complex subunit gamma</fullName>
    </recommendedName>
</protein>
<evidence type="ECO:0000256" key="10">
    <source>
        <dbReference type="PIRNR" id="PIRNR037094"/>
    </source>
</evidence>
<dbReference type="AlphaFoldDB" id="A0A1D8N8S0"/>
<dbReference type="InterPro" id="IPR011989">
    <property type="entry name" value="ARM-like"/>
</dbReference>
<evidence type="ECO:0000256" key="4">
    <source>
        <dbReference type="ARBA" id="ARBA00022448"/>
    </source>
</evidence>
<feature type="compositionally biased region" description="Low complexity" evidence="11">
    <location>
        <begin position="637"/>
        <end position="664"/>
    </location>
</feature>
<name>A0A1D8N8S0_YARLL</name>
<dbReference type="Proteomes" id="UP000182444">
    <property type="component" value="Chromosome 1B"/>
</dbReference>
<dbReference type="GO" id="GO:0030121">
    <property type="term" value="C:AP-1 adaptor complex"/>
    <property type="evidence" value="ECO:0007669"/>
    <property type="project" value="InterPro"/>
</dbReference>
<dbReference type="InterPro" id="IPR008152">
    <property type="entry name" value="Clathrin_a/b/g-adaptin_app_Ig"/>
</dbReference>
<dbReference type="Gene3D" id="1.25.10.10">
    <property type="entry name" value="Leucine-rich Repeat Variant"/>
    <property type="match status" value="1"/>
</dbReference>
<evidence type="ECO:0000256" key="9">
    <source>
        <dbReference type="ARBA" id="ARBA00062546"/>
    </source>
</evidence>
<evidence type="ECO:0000256" key="5">
    <source>
        <dbReference type="ARBA" id="ARBA00022927"/>
    </source>
</evidence>
<dbReference type="SUPFAM" id="SSF48371">
    <property type="entry name" value="ARM repeat"/>
    <property type="match status" value="1"/>
</dbReference>
<dbReference type="Pfam" id="PF02883">
    <property type="entry name" value="Alpha_adaptinC2"/>
    <property type="match status" value="1"/>
</dbReference>
<gene>
    <name evidence="14" type="ORF">B0I71DRAFT_126640</name>
    <name evidence="13" type="ORF">YALI1_B27777g</name>
</gene>
<dbReference type="Proteomes" id="UP000256601">
    <property type="component" value="Unassembled WGS sequence"/>
</dbReference>
<accession>A0A1D8N8S0</accession>
<dbReference type="InterPro" id="IPR008153">
    <property type="entry name" value="GAE_dom"/>
</dbReference>
<sequence>MTSLKSFIKSVRAAKTLAEERSVIQKESAAIRTSFRENYVDPNIRKQNVAKLLYLFTLGERTHFGQVECLKLIASPRFSEKRLGYLGTMLLLDENQETLTLVTNSLSNDLNHPNQYVVALALTTLANIASTEMGRDLFQTVDKIMSSSNPYLKKKAAVCAARISSRVPELAEIFVEKAKILLTDKNHGVLLCGLTLATDICVQDDEILEQFRPVVPTLVKLLRQLCTSAYAPEHDVTGVTDPFLQVKILGLLRVLGAGDASASDAMNDVLAQVASNTDSAKNVGSSVLYECVRTIFAVEADTGLRVLGVNILGKFLATTDNNTRYVALNTLLTVIDIEPAAVQRHRNTIVECLRDADVSIRRRALAVAYALINESNVRVIVRELLTFLESADAEFKPSVTAQIAIAAEKYAPNKRWHIDTLVRALALAGSHVPENVVSSFIALVVTCDEELQLYTVQKLYSALRADFTQEGLSLASLWLLGEFGHILIRSGNFSSEDGESQEVSEESVVTMIENLLKSAYASDVVQEYGVNALVKLSTRINNATQKERVRRILESYASSLNVEVQQRSAEYTKLFSNMGVAKGVLEKMPAPELKNDLGKKYAKPKKAKKVTASKKDVDLLLDLVMDAPEPANGGGSSSANNSDLLADILGPSSPSGGASVATPSSNQNIMDLFGSGAQSSPVSTPASAPAAAASTISAYSGNGLSLGFSAGTAQGLTVPITAHFSNTGGSPISSISLQAAVPKTQKLALQPPASQSIGPGSTTTQQLRVTVQGAGAAVKLRVRLGFSVNGQQVQEQFTFDKFGQVV</sequence>
<evidence type="ECO:0000256" key="2">
    <source>
        <dbReference type="ARBA" id="ARBA00004555"/>
    </source>
</evidence>
<keyword evidence="6 10" id="KW-0333">Golgi apparatus</keyword>
<reference evidence="14 16" key="2">
    <citation type="submission" date="2018-07" db="EMBL/GenBank/DDBJ databases">
        <title>Draft Genome Assemblies for Five Robust Yarrowia lipolytica Strains Exhibiting High Lipid Production and Pentose Sugar Utilization and Sugar Alcohol Secretion from Undetoxified Lignocellulosic Biomass Hydrolysates.</title>
        <authorList>
            <consortium name="DOE Joint Genome Institute"/>
            <person name="Walker C."/>
            <person name="Ryu S."/>
            <person name="Na H."/>
            <person name="Zane M."/>
            <person name="LaButti K."/>
            <person name="Lipzen A."/>
            <person name="Haridas S."/>
            <person name="Barry K."/>
            <person name="Grigoriev I.V."/>
            <person name="Quarterman J."/>
            <person name="Slininger P."/>
            <person name="Dien B."/>
            <person name="Trinh C.T."/>
        </authorList>
    </citation>
    <scope>NUCLEOTIDE SEQUENCE [LARGE SCALE GENOMIC DNA]</scope>
    <source>
        <strain evidence="14 16">YB392</strain>
    </source>
</reference>
<dbReference type="OrthoDB" id="28053at2759"/>
<evidence type="ECO:0000313" key="15">
    <source>
        <dbReference type="Proteomes" id="UP000182444"/>
    </source>
</evidence>
<keyword evidence="4 10" id="KW-0813">Transport</keyword>
<dbReference type="InterPro" id="IPR050840">
    <property type="entry name" value="Adaptor_Complx_Large_Subunit"/>
</dbReference>
<evidence type="ECO:0000313" key="16">
    <source>
        <dbReference type="Proteomes" id="UP000256601"/>
    </source>
</evidence>
<dbReference type="PIRSF" id="PIRSF037094">
    <property type="entry name" value="AP1_complex_gamma"/>
    <property type="match status" value="1"/>
</dbReference>
<evidence type="ECO:0000256" key="6">
    <source>
        <dbReference type="ARBA" id="ARBA00023034"/>
    </source>
</evidence>
<dbReference type="GO" id="GO:0006886">
    <property type="term" value="P:intracellular protein transport"/>
    <property type="evidence" value="ECO:0007669"/>
    <property type="project" value="UniProtKB-UniRule"/>
</dbReference>
<keyword evidence="8 10" id="KW-0968">Cytoplasmic vesicle</keyword>
<dbReference type="eggNOG" id="KOG1062">
    <property type="taxonomic scope" value="Eukaryota"/>
</dbReference>
<dbReference type="GeneID" id="2906863"/>
<feature type="domain" description="GAE" evidence="12">
    <location>
        <begin position="691"/>
        <end position="803"/>
    </location>
</feature>
<dbReference type="InterPro" id="IPR016024">
    <property type="entry name" value="ARM-type_fold"/>
</dbReference>
<evidence type="ECO:0000256" key="7">
    <source>
        <dbReference type="ARBA" id="ARBA00023136"/>
    </source>
</evidence>
<dbReference type="InterPro" id="IPR002553">
    <property type="entry name" value="Clathrin/coatomer_adapt-like_N"/>
</dbReference>
<evidence type="ECO:0000313" key="14">
    <source>
        <dbReference type="EMBL" id="RDW28971.1"/>
    </source>
</evidence>
<dbReference type="GO" id="GO:0016482">
    <property type="term" value="P:cytosolic transport"/>
    <property type="evidence" value="ECO:0007669"/>
    <property type="project" value="UniProtKB-ARBA"/>
</dbReference>
<dbReference type="InterPro" id="IPR017107">
    <property type="entry name" value="AP1_complex_gsu"/>
</dbReference>
<dbReference type="GO" id="GO:0016192">
    <property type="term" value="P:vesicle-mediated transport"/>
    <property type="evidence" value="ECO:0007669"/>
    <property type="project" value="InterPro"/>
</dbReference>
<proteinExistence type="inferred from homology"/>
<dbReference type="InterPro" id="IPR013041">
    <property type="entry name" value="Clathrin_app_Ig-like_sf"/>
</dbReference>
<dbReference type="RefSeq" id="XP_501177.1">
    <property type="nucleotide sequence ID" value="XM_501177.1"/>
</dbReference>
<dbReference type="FunFam" id="1.25.10.10:FF:000030">
    <property type="entry name" value="AP-1 complex subunit gamma"/>
    <property type="match status" value="1"/>
</dbReference>
<dbReference type="PANTHER" id="PTHR22780">
    <property type="entry name" value="ADAPTIN, ALPHA/GAMMA/EPSILON"/>
    <property type="match status" value="1"/>
</dbReference>
<reference evidence="13 15" key="1">
    <citation type="journal article" date="2016" name="PLoS ONE">
        <title>Sequence Assembly of Yarrowia lipolytica Strain W29/CLIB89 Shows Transposable Element Diversity.</title>
        <authorList>
            <person name="Magnan C."/>
            <person name="Yu J."/>
            <person name="Chang I."/>
            <person name="Jahn E."/>
            <person name="Kanomata Y."/>
            <person name="Wu J."/>
            <person name="Zeller M."/>
            <person name="Oakes M."/>
            <person name="Baldi P."/>
            <person name="Sandmeyer S."/>
        </authorList>
    </citation>
    <scope>NUCLEOTIDE SEQUENCE [LARGE SCALE GENOMIC DNA]</scope>
    <source>
        <strain evidence="13">CLIB89</strain>
        <strain evidence="15">CLIB89(W29)</strain>
    </source>
</reference>
<dbReference type="EMBL" id="CP017554">
    <property type="protein sequence ID" value="AOW02023.1"/>
    <property type="molecule type" value="Genomic_DNA"/>
</dbReference>
<evidence type="ECO:0000256" key="11">
    <source>
        <dbReference type="SAM" id="MobiDB-lite"/>
    </source>
</evidence>
<comment type="similarity">
    <text evidence="3 10">Belongs to the adaptor complexes large subunit family.</text>
</comment>
<dbReference type="GO" id="GO:0005829">
    <property type="term" value="C:cytosol"/>
    <property type="evidence" value="ECO:0007669"/>
    <property type="project" value="GOC"/>
</dbReference>
<keyword evidence="7 10" id="KW-0472">Membrane</keyword>
<dbReference type="OMA" id="AICAMRI"/>
<dbReference type="KEGG" id="yli:2906863"/>
<dbReference type="VEuPathDB" id="FungiDB:YALI0_B21340g"/>
<evidence type="ECO:0000256" key="3">
    <source>
        <dbReference type="ARBA" id="ARBA00006613"/>
    </source>
</evidence>
<dbReference type="PROSITE" id="PS50180">
    <property type="entry name" value="GAE"/>
    <property type="match status" value="1"/>
</dbReference>
<dbReference type="Gene3D" id="2.60.40.1230">
    <property type="match status" value="1"/>
</dbReference>
<comment type="subunit">
    <text evidence="9">Adaptor protein complex 1 (AP-1) is a heterotetramer composed of two large adaptins (gamma-type subunit APL4 and beta-type subunit APL2), a medium adaptin (mu-type subunit APM1) and a small adaptin (sigma-type subunit APS1). AP-1 interacts with clathrin.</text>
</comment>
<dbReference type="EMBL" id="KZ858948">
    <property type="protein sequence ID" value="RDW28971.1"/>
    <property type="molecule type" value="Genomic_DNA"/>
</dbReference>
<evidence type="ECO:0000313" key="13">
    <source>
        <dbReference type="EMBL" id="AOW02023.1"/>
    </source>
</evidence>